<dbReference type="PANTHER" id="PTHR46112:SF3">
    <property type="entry name" value="AMINOPEPTIDASE YPDF"/>
    <property type="match status" value="1"/>
</dbReference>
<dbReference type="Proteomes" id="UP000317318">
    <property type="component" value="Chromosome"/>
</dbReference>
<proteinExistence type="predicted"/>
<dbReference type="SUPFAM" id="SSF55920">
    <property type="entry name" value="Creatinase/aminopeptidase"/>
    <property type="match status" value="1"/>
</dbReference>
<organism evidence="3 4">
    <name type="scientific">Stratiformator vulcanicus</name>
    <dbReference type="NCBI Taxonomy" id="2527980"/>
    <lineage>
        <taxon>Bacteria</taxon>
        <taxon>Pseudomonadati</taxon>
        <taxon>Planctomycetota</taxon>
        <taxon>Planctomycetia</taxon>
        <taxon>Planctomycetales</taxon>
        <taxon>Planctomycetaceae</taxon>
        <taxon>Stratiformator</taxon>
    </lineage>
</organism>
<dbReference type="Gene3D" id="3.90.230.10">
    <property type="entry name" value="Creatinase/methionine aminopeptidase superfamily"/>
    <property type="match status" value="1"/>
</dbReference>
<gene>
    <name evidence="3" type="ORF">Pan189_37120</name>
</gene>
<dbReference type="OrthoDB" id="4850044at2"/>
<sequence length="389" mass="43402">MPIALNGPLEPLSSAEFSVPDFRRSDEIDERQQRVAELLERRDLDALLISQPANFAWFTVGGCNVLGLANRTNASLFLTKDARVVLANNVDSQQVFDRELNGLGFQLKERPWYEPPEVLISDLCRGRRVGTDAGLAEKNEQKSVVSDFDTFRTQLSPLEIEQLRTIGRDVVHAIEATARSCQPGQSEQDIAGEVSHRLIRRGVDPLNLQVLGDGRARLYPHGNFSNAPVVRWCSISATGRRNGLHVTATRSVAFNEFDAKQRDAHHRAVLMQATGMFFSQAGWKLSETWKRVIRIYEKFGVPDEWQLADQGEVMGYSPEETPIVPHSEFQLESGMPVCWRPSVGPSPLGDTILVTDAGHEVLTPTESWPEVTVSVRGHSMNRPDVLIRG</sequence>
<dbReference type="SUPFAM" id="SSF53092">
    <property type="entry name" value="Creatinase/prolidase N-terminal domain"/>
    <property type="match status" value="1"/>
</dbReference>
<evidence type="ECO:0000313" key="4">
    <source>
        <dbReference type="Proteomes" id="UP000317318"/>
    </source>
</evidence>
<dbReference type="EMBL" id="CP036268">
    <property type="protein sequence ID" value="QDT39306.1"/>
    <property type="molecule type" value="Genomic_DNA"/>
</dbReference>
<name>A0A517R5X6_9PLAN</name>
<dbReference type="InterPro" id="IPR029149">
    <property type="entry name" value="Creatin/AminoP/Spt16_N"/>
</dbReference>
<evidence type="ECO:0000259" key="2">
    <source>
        <dbReference type="Pfam" id="PF01321"/>
    </source>
</evidence>
<feature type="domain" description="Creatinase N-terminal" evidence="2">
    <location>
        <begin position="31"/>
        <end position="135"/>
    </location>
</feature>
<dbReference type="CDD" id="cd01066">
    <property type="entry name" value="APP_MetAP"/>
    <property type="match status" value="1"/>
</dbReference>
<dbReference type="Pfam" id="PF00557">
    <property type="entry name" value="Peptidase_M24"/>
    <property type="match status" value="1"/>
</dbReference>
<dbReference type="InterPro" id="IPR000994">
    <property type="entry name" value="Pept_M24"/>
</dbReference>
<keyword evidence="4" id="KW-1185">Reference proteome</keyword>
<dbReference type="RefSeq" id="WP_145365454.1">
    <property type="nucleotide sequence ID" value="NZ_CP036268.1"/>
</dbReference>
<dbReference type="Gene3D" id="3.40.350.10">
    <property type="entry name" value="Creatinase/prolidase N-terminal domain"/>
    <property type="match status" value="1"/>
</dbReference>
<reference evidence="3 4" key="1">
    <citation type="submission" date="2019-02" db="EMBL/GenBank/DDBJ databases">
        <title>Deep-cultivation of Planctomycetes and their phenomic and genomic characterization uncovers novel biology.</title>
        <authorList>
            <person name="Wiegand S."/>
            <person name="Jogler M."/>
            <person name="Boedeker C."/>
            <person name="Pinto D."/>
            <person name="Vollmers J."/>
            <person name="Rivas-Marin E."/>
            <person name="Kohn T."/>
            <person name="Peeters S.H."/>
            <person name="Heuer A."/>
            <person name="Rast P."/>
            <person name="Oberbeckmann S."/>
            <person name="Bunk B."/>
            <person name="Jeske O."/>
            <person name="Meyerdierks A."/>
            <person name="Storesund J.E."/>
            <person name="Kallscheuer N."/>
            <person name="Luecker S."/>
            <person name="Lage O.M."/>
            <person name="Pohl T."/>
            <person name="Merkel B.J."/>
            <person name="Hornburger P."/>
            <person name="Mueller R.-W."/>
            <person name="Bruemmer F."/>
            <person name="Labrenz M."/>
            <person name="Spormann A.M."/>
            <person name="Op den Camp H."/>
            <person name="Overmann J."/>
            <person name="Amann R."/>
            <person name="Jetten M.S.M."/>
            <person name="Mascher T."/>
            <person name="Medema M.H."/>
            <person name="Devos D.P."/>
            <person name="Kaster A.-K."/>
            <person name="Ovreas L."/>
            <person name="Rohde M."/>
            <person name="Galperin M.Y."/>
            <person name="Jogler C."/>
        </authorList>
    </citation>
    <scope>NUCLEOTIDE SEQUENCE [LARGE SCALE GENOMIC DNA]</scope>
    <source>
        <strain evidence="3 4">Pan189</strain>
    </source>
</reference>
<dbReference type="AlphaFoldDB" id="A0A517R5X6"/>
<dbReference type="Pfam" id="PF01321">
    <property type="entry name" value="Creatinase_N"/>
    <property type="match status" value="1"/>
</dbReference>
<dbReference type="InterPro" id="IPR036005">
    <property type="entry name" value="Creatinase/aminopeptidase-like"/>
</dbReference>
<dbReference type="InterPro" id="IPR050659">
    <property type="entry name" value="Peptidase_M24B"/>
</dbReference>
<accession>A0A517R5X6</accession>
<dbReference type="InterPro" id="IPR000587">
    <property type="entry name" value="Creatinase_N"/>
</dbReference>
<feature type="domain" description="Peptidase M24" evidence="1">
    <location>
        <begin position="162"/>
        <end position="344"/>
    </location>
</feature>
<evidence type="ECO:0000313" key="3">
    <source>
        <dbReference type="EMBL" id="QDT39306.1"/>
    </source>
</evidence>
<dbReference type="PANTHER" id="PTHR46112">
    <property type="entry name" value="AMINOPEPTIDASE"/>
    <property type="match status" value="1"/>
</dbReference>
<dbReference type="KEGG" id="svp:Pan189_37120"/>
<evidence type="ECO:0000259" key="1">
    <source>
        <dbReference type="Pfam" id="PF00557"/>
    </source>
</evidence>
<protein>
    <submittedName>
        <fullName evidence="3">Metallopeptidase family M24</fullName>
    </submittedName>
</protein>